<dbReference type="OrthoDB" id="2547978at2"/>
<accession>A0A2Z2KGP2</accession>
<name>A0A2Z2KGP2_9BACL</name>
<evidence type="ECO:0008006" key="4">
    <source>
        <dbReference type="Google" id="ProtNLM"/>
    </source>
</evidence>
<dbReference type="AlphaFoldDB" id="A0A2Z2KGP2"/>
<dbReference type="EMBL" id="CP021780">
    <property type="protein sequence ID" value="ASA21329.1"/>
    <property type="molecule type" value="Genomic_DNA"/>
</dbReference>
<dbReference type="KEGG" id="pdh:B9T62_11350"/>
<proteinExistence type="predicted"/>
<evidence type="ECO:0000313" key="3">
    <source>
        <dbReference type="Proteomes" id="UP000249890"/>
    </source>
</evidence>
<reference evidence="2 3" key="1">
    <citation type="submission" date="2017-06" db="EMBL/GenBank/DDBJ databases">
        <title>Complete genome sequence of Paenibacillus donghaensis KCTC 13049T isolated from East Sea sediment, South Korea.</title>
        <authorList>
            <person name="Jung B.K."/>
            <person name="Hong S.-J."/>
            <person name="Shin J.-H."/>
        </authorList>
    </citation>
    <scope>NUCLEOTIDE SEQUENCE [LARGE SCALE GENOMIC DNA]</scope>
    <source>
        <strain evidence="2 3">KCTC 13049</strain>
    </source>
</reference>
<keyword evidence="1" id="KW-0472">Membrane</keyword>
<keyword evidence="3" id="KW-1185">Reference proteome</keyword>
<keyword evidence="1" id="KW-0812">Transmembrane</keyword>
<evidence type="ECO:0000313" key="2">
    <source>
        <dbReference type="EMBL" id="ASA21329.1"/>
    </source>
</evidence>
<dbReference type="Proteomes" id="UP000249890">
    <property type="component" value="Chromosome"/>
</dbReference>
<protein>
    <recommendedName>
        <fullName evidence="4">DUF4367 domain-containing protein</fullName>
    </recommendedName>
</protein>
<evidence type="ECO:0000256" key="1">
    <source>
        <dbReference type="SAM" id="Phobius"/>
    </source>
</evidence>
<sequence length="380" mass="41769">MNKPSLNSDKDKDKEKEQTDLAWFKLQAALAEEPENIKWAAWGQNTQRSSAAEGQISQDNAAIIITAEPAQASVQPTAATISITATGARRRRKMSRRSKWATAAAGVAVFAAILATPVGNTAMAAILNQFRMQEVTVVDESDLRNIFDQVNGGKPGNVNEMMNKFGSFSDSYGLIGGKVLPSQVKEKLGYSPPSGIELREDVSAYINFSRELTMRFKIDEVNDMMKRLGATELLPQSVDDKPITLHIPETVSYELSTDQDHWASLSQMNTPTVHVDPSIEVEEALAAVVEFPLLPDYMKTSLQQSRILSGEIPMPLVTDADSERISVNGTPVILQARDYSEGMIYSATWSKDGQIFSLEGGTVYPDKEKFMAQLQELITS</sequence>
<feature type="transmembrane region" description="Helical" evidence="1">
    <location>
        <begin position="100"/>
        <end position="127"/>
    </location>
</feature>
<gene>
    <name evidence="2" type="ORF">B9T62_11350</name>
</gene>
<keyword evidence="1" id="KW-1133">Transmembrane helix</keyword>
<organism evidence="2 3">
    <name type="scientific">Paenibacillus donghaensis</name>
    <dbReference type="NCBI Taxonomy" id="414771"/>
    <lineage>
        <taxon>Bacteria</taxon>
        <taxon>Bacillati</taxon>
        <taxon>Bacillota</taxon>
        <taxon>Bacilli</taxon>
        <taxon>Bacillales</taxon>
        <taxon>Paenibacillaceae</taxon>
        <taxon>Paenibacillus</taxon>
    </lineage>
</organism>
<dbReference type="RefSeq" id="WP_087915340.1">
    <property type="nucleotide sequence ID" value="NZ_CP021780.1"/>
</dbReference>